<dbReference type="GO" id="GO:0044780">
    <property type="term" value="P:bacterial-type flagellum assembly"/>
    <property type="evidence" value="ECO:0007669"/>
    <property type="project" value="InterPro"/>
</dbReference>
<evidence type="ECO:0000313" key="2">
    <source>
        <dbReference type="EMBL" id="AXF56313.1"/>
    </source>
</evidence>
<organism evidence="2 3">
    <name type="scientific">Salicibibacter kimchii</name>
    <dbReference type="NCBI Taxonomy" id="2099786"/>
    <lineage>
        <taxon>Bacteria</taxon>
        <taxon>Bacillati</taxon>
        <taxon>Bacillota</taxon>
        <taxon>Bacilli</taxon>
        <taxon>Bacillales</taxon>
        <taxon>Bacillaceae</taxon>
        <taxon>Salicibibacter</taxon>
    </lineage>
</organism>
<dbReference type="Gene3D" id="1.20.58.300">
    <property type="entry name" value="FlgN-like"/>
    <property type="match status" value="1"/>
</dbReference>
<dbReference type="InterPro" id="IPR007809">
    <property type="entry name" value="FlgN-like"/>
</dbReference>
<sequence length="192" mass="22674">MRVNIGWMNGRLPIDFSNFGMSGDNKMNEIRALKESLEKLIQHHEYLLTLADKKTKAIQRSNRKTLEEIVRLEQGEVRTLRQLEKERQRVVATFIDRHCPHLEVDVPMMQWISYVPEKDRWELDEQREKLQTAIRHLQDKNNLNQQLLNDGLAVVGAMLNAIRHEDYTMYTSAADTKKTNEYERFSTFDSRA</sequence>
<evidence type="ECO:0000313" key="3">
    <source>
        <dbReference type="Proteomes" id="UP000252100"/>
    </source>
</evidence>
<keyword evidence="2" id="KW-0282">Flagellum</keyword>
<dbReference type="AlphaFoldDB" id="A0A345BZD2"/>
<keyword evidence="2" id="KW-0969">Cilium</keyword>
<protein>
    <submittedName>
        <fullName evidence="2">Flagellar protein FlgN</fullName>
    </submittedName>
</protein>
<proteinExistence type="predicted"/>
<keyword evidence="3" id="KW-1185">Reference proteome</keyword>
<dbReference type="Proteomes" id="UP000252100">
    <property type="component" value="Chromosome"/>
</dbReference>
<keyword evidence="1" id="KW-1005">Bacterial flagellum biogenesis</keyword>
<dbReference type="InterPro" id="IPR036679">
    <property type="entry name" value="FlgN-like_sf"/>
</dbReference>
<name>A0A345BZD2_9BACI</name>
<accession>A0A345BZD2</accession>
<reference evidence="2 3" key="1">
    <citation type="journal article" date="2018" name="J. Microbiol.">
        <title>Salicibibacter kimchii gen. nov., sp. nov., a moderately halophilic and alkalitolerant bacterium in the family Bacillaceae, isolated from kimchi.</title>
        <authorList>
            <person name="Jang J.Y."/>
            <person name="Oh Y.J."/>
            <person name="Lim S.K."/>
            <person name="Park H.K."/>
            <person name="Lee C."/>
            <person name="Kim J.Y."/>
            <person name="Lee M.A."/>
            <person name="Choi H.J."/>
        </authorList>
    </citation>
    <scope>NUCLEOTIDE SEQUENCE [LARGE SCALE GENOMIC DNA]</scope>
    <source>
        <strain evidence="2 3">NKC1-1</strain>
    </source>
</reference>
<evidence type="ECO:0000256" key="1">
    <source>
        <dbReference type="ARBA" id="ARBA00022795"/>
    </source>
</evidence>
<dbReference type="EMBL" id="CP031092">
    <property type="protein sequence ID" value="AXF56313.1"/>
    <property type="molecule type" value="Genomic_DNA"/>
</dbReference>
<dbReference type="KEGG" id="rue:DT065_09965"/>
<dbReference type="SUPFAM" id="SSF140566">
    <property type="entry name" value="FlgN-like"/>
    <property type="match status" value="1"/>
</dbReference>
<dbReference type="Pfam" id="PF05130">
    <property type="entry name" value="FlgN"/>
    <property type="match status" value="1"/>
</dbReference>
<keyword evidence="2" id="KW-0966">Cell projection</keyword>
<gene>
    <name evidence="2" type="ORF">DT065_09965</name>
</gene>